<comment type="caution">
    <text evidence="3">The sequence shown here is derived from an EMBL/GenBank/DDBJ whole genome shotgun (WGS) entry which is preliminary data.</text>
</comment>
<protein>
    <submittedName>
        <fullName evidence="3">Uncharacterized protein</fullName>
    </submittedName>
</protein>
<dbReference type="PANTHER" id="PTHR34461:SF2">
    <property type="entry name" value="EXPRESSED PROTEIN"/>
    <property type="match status" value="1"/>
</dbReference>
<name>A0A9D4A792_9ROSI</name>
<reference evidence="3 4" key="1">
    <citation type="journal article" date="2021" name="Plant Biotechnol. J.">
        <title>Multi-omics assisted identification of the key and species-specific regulatory components of drought-tolerant mechanisms in Gossypium stocksii.</title>
        <authorList>
            <person name="Yu D."/>
            <person name="Ke L."/>
            <person name="Zhang D."/>
            <person name="Wu Y."/>
            <person name="Sun Y."/>
            <person name="Mei J."/>
            <person name="Sun J."/>
            <person name="Sun Y."/>
        </authorList>
    </citation>
    <scope>NUCLEOTIDE SEQUENCE [LARGE SCALE GENOMIC DNA]</scope>
    <source>
        <strain evidence="4">cv. E1</strain>
        <tissue evidence="3">Leaf</tissue>
    </source>
</reference>
<evidence type="ECO:0000313" key="3">
    <source>
        <dbReference type="EMBL" id="KAH1097128.1"/>
    </source>
</evidence>
<gene>
    <name evidence="3" type="ORF">J1N35_014049</name>
</gene>
<keyword evidence="4" id="KW-1185">Reference proteome</keyword>
<evidence type="ECO:0000256" key="2">
    <source>
        <dbReference type="SAM" id="MobiDB-lite"/>
    </source>
</evidence>
<proteinExistence type="predicted"/>
<dbReference type="PANTHER" id="PTHR34461">
    <property type="entry name" value="EXPRESSED PROTEIN"/>
    <property type="match status" value="1"/>
</dbReference>
<feature type="coiled-coil region" evidence="1">
    <location>
        <begin position="663"/>
        <end position="719"/>
    </location>
</feature>
<evidence type="ECO:0000256" key="1">
    <source>
        <dbReference type="SAM" id="Coils"/>
    </source>
</evidence>
<dbReference type="EMBL" id="JAIQCV010000005">
    <property type="protein sequence ID" value="KAH1097128.1"/>
    <property type="molecule type" value="Genomic_DNA"/>
</dbReference>
<dbReference type="Proteomes" id="UP000828251">
    <property type="component" value="Unassembled WGS sequence"/>
</dbReference>
<dbReference type="AlphaFoldDB" id="A0A9D4A792"/>
<accession>A0A9D4A792</accession>
<sequence>MNEMKVKSEPEDFDCNSDDFGLDNVVLKWISDRCETKKRKRFNFVGLNKETLETCSSVKLESPNFQHDGGIHDELEDPLIGWKSELFKNIKSSDETLLELNRDWPAPIDVKVEVPESETANVNILKTDVPYPTTEPQYCSLNEVSYEYTEDSETRLDVGLSGCETKEPQYCSLNEVSYEYTEDSETRLDVGLSGCETKEPQYCSLNGVSYEYMEDSETRLDVGLSGCETMEPQYCSLNEVSYEYRENFVTKFDVGVSSWEIVQVHSPERNAYFGLSGYRKEDYTIHPFSYYVSSEPMSPIKDYICDVCDSCQNESPKPEMPWQTSRYSLIQILETNIASYTETGVSLYPIKCSVSNGVSYESTEDVAPNSGASFSSCETVKIDSAETISYLCSNLQEFGKDCYTVDPLTYAVPSELVSPTKDHCTDLHDSFNLSEHKMSSQTSNHCRAEMPEMDTDNCFQCLETNNEDSACSFESRSTHYWSSHIRNIVVSPSTDNGLYWSSSCLKHEKHSGLVSADSSSSKKQPLSPALIARNYFDASGKPLASPAPQDYHQMKHQHSAERLLSGRKAISPTSRGRLFRAMRLTGLVENECHQYSGKQSHHRTLRAQGLDHIWKDGVAIKPTSTMRKAKQDKKESPMKGSLKGTYPPQCRSQSVIAFTQRQMQDFESLAMKLTTELKSMKNLVKGKFQSESELEASVATSANENADEVRVAIENATRAEEYARRWLSILTRDCNRFCKIMSLTEDNTAASDRVIKKERKVSFADEAGGVPMYFKNDRDSPWN</sequence>
<dbReference type="OrthoDB" id="775914at2759"/>
<feature type="region of interest" description="Disordered" evidence="2">
    <location>
        <begin position="624"/>
        <end position="647"/>
    </location>
</feature>
<organism evidence="3 4">
    <name type="scientific">Gossypium stocksii</name>
    <dbReference type="NCBI Taxonomy" id="47602"/>
    <lineage>
        <taxon>Eukaryota</taxon>
        <taxon>Viridiplantae</taxon>
        <taxon>Streptophyta</taxon>
        <taxon>Embryophyta</taxon>
        <taxon>Tracheophyta</taxon>
        <taxon>Spermatophyta</taxon>
        <taxon>Magnoliopsida</taxon>
        <taxon>eudicotyledons</taxon>
        <taxon>Gunneridae</taxon>
        <taxon>Pentapetalae</taxon>
        <taxon>rosids</taxon>
        <taxon>malvids</taxon>
        <taxon>Malvales</taxon>
        <taxon>Malvaceae</taxon>
        <taxon>Malvoideae</taxon>
        <taxon>Gossypium</taxon>
    </lineage>
</organism>
<keyword evidence="1" id="KW-0175">Coiled coil</keyword>
<evidence type="ECO:0000313" key="4">
    <source>
        <dbReference type="Proteomes" id="UP000828251"/>
    </source>
</evidence>